<keyword evidence="1" id="KW-1185">Reference proteome</keyword>
<protein>
    <submittedName>
        <fullName evidence="2">Uncharacterized protein LOC117139318</fullName>
    </submittedName>
</protein>
<dbReference type="RefSeq" id="XP_033157453.1">
    <property type="nucleotide sequence ID" value="XM_033301562.1"/>
</dbReference>
<dbReference type="GeneID" id="117139318"/>
<proteinExistence type="predicted"/>
<dbReference type="AlphaFoldDB" id="A0A6P8JNG8"/>
<evidence type="ECO:0000313" key="1">
    <source>
        <dbReference type="Proteomes" id="UP000515162"/>
    </source>
</evidence>
<evidence type="ECO:0000313" key="2">
    <source>
        <dbReference type="RefSeq" id="XP_033157453.1"/>
    </source>
</evidence>
<accession>A0A6P8JNG8</accession>
<gene>
    <name evidence="2" type="primary">LOC117139318</name>
</gene>
<reference evidence="2" key="1">
    <citation type="submission" date="2025-08" db="UniProtKB">
        <authorList>
            <consortium name="RefSeq"/>
        </authorList>
    </citation>
    <scope>IDENTIFICATION</scope>
    <source>
        <strain evidence="2">Mau12</strain>
        <tissue evidence="2">Whole Body</tissue>
    </source>
</reference>
<name>A0A6P8JNG8_DROMA</name>
<sequence>MSTCMYSNKRREASVQCQIAAEGRCRMQCAVFIWFLRLDVYLHLQHEYAAVNVSVSASASPSQTRSHVCVEFWTSVIDSNSMENLTLRQTIRIVVGPRQLDIKHAC</sequence>
<organism evidence="1 2">
    <name type="scientific">Drosophila mauritiana</name>
    <name type="common">Fruit fly</name>
    <dbReference type="NCBI Taxonomy" id="7226"/>
    <lineage>
        <taxon>Eukaryota</taxon>
        <taxon>Metazoa</taxon>
        <taxon>Ecdysozoa</taxon>
        <taxon>Arthropoda</taxon>
        <taxon>Hexapoda</taxon>
        <taxon>Insecta</taxon>
        <taxon>Pterygota</taxon>
        <taxon>Neoptera</taxon>
        <taxon>Endopterygota</taxon>
        <taxon>Diptera</taxon>
        <taxon>Brachycera</taxon>
        <taxon>Muscomorpha</taxon>
        <taxon>Ephydroidea</taxon>
        <taxon>Drosophilidae</taxon>
        <taxon>Drosophila</taxon>
        <taxon>Sophophora</taxon>
    </lineage>
</organism>
<dbReference type="Proteomes" id="UP000515162">
    <property type="component" value="Chromosome 3L"/>
</dbReference>